<dbReference type="GO" id="GO:0051996">
    <property type="term" value="F:squalene synthase [NAD(P)H] activity"/>
    <property type="evidence" value="ECO:0007669"/>
    <property type="project" value="InterPro"/>
</dbReference>
<dbReference type="SUPFAM" id="SSF48576">
    <property type="entry name" value="Terpenoid synthases"/>
    <property type="match status" value="1"/>
</dbReference>
<protein>
    <submittedName>
        <fullName evidence="2">Phytoene synthase</fullName>
    </submittedName>
</protein>
<dbReference type="GO" id="GO:0016117">
    <property type="term" value="P:carotenoid biosynthetic process"/>
    <property type="evidence" value="ECO:0007669"/>
    <property type="project" value="UniProtKB-ARBA"/>
</dbReference>
<comment type="caution">
    <text evidence="2">The sequence shown here is derived from an EMBL/GenBank/DDBJ whole genome shotgun (WGS) entry which is preliminary data.</text>
</comment>
<name>A0YD12_9GAMM</name>
<proteinExistence type="predicted"/>
<evidence type="ECO:0000313" key="3">
    <source>
        <dbReference type="Proteomes" id="UP000004931"/>
    </source>
</evidence>
<dbReference type="SFLD" id="SFLDS00005">
    <property type="entry name" value="Isoprenoid_Synthase_Type_I"/>
    <property type="match status" value="1"/>
</dbReference>
<dbReference type="Gene3D" id="1.10.600.10">
    <property type="entry name" value="Farnesyl Diphosphate Synthase"/>
    <property type="match status" value="1"/>
</dbReference>
<accession>A0YD12</accession>
<dbReference type="AlphaFoldDB" id="A0YD12"/>
<dbReference type="Proteomes" id="UP000004931">
    <property type="component" value="Unassembled WGS sequence"/>
</dbReference>
<gene>
    <name evidence="2" type="ORF">GP2143_03303</name>
</gene>
<reference evidence="2 3" key="1">
    <citation type="journal article" date="2010" name="J. Bacteriol.">
        <title>Genome sequence of the oligotrophic marine Gammaproteobacterium HTCC2143, isolated from the Oregon Coast.</title>
        <authorList>
            <person name="Oh H.M."/>
            <person name="Kang I."/>
            <person name="Ferriera S."/>
            <person name="Giovannoni S.J."/>
            <person name="Cho J.C."/>
        </authorList>
    </citation>
    <scope>NUCLEOTIDE SEQUENCE [LARGE SCALE GENOMIC DNA]</scope>
    <source>
        <strain evidence="2 3">HTCC2143</strain>
    </source>
</reference>
<dbReference type="PANTHER" id="PTHR31480">
    <property type="entry name" value="BIFUNCTIONAL LYCOPENE CYCLASE/PHYTOENE SYNTHASE"/>
    <property type="match status" value="1"/>
</dbReference>
<dbReference type="InterPro" id="IPR002060">
    <property type="entry name" value="Squ/phyt_synthse"/>
</dbReference>
<dbReference type="SFLD" id="SFLDG01212">
    <property type="entry name" value="Phytoene_synthase_like"/>
    <property type="match status" value="1"/>
</dbReference>
<dbReference type="EMBL" id="AAVT01000004">
    <property type="protein sequence ID" value="EAW31115.1"/>
    <property type="molecule type" value="Genomic_DNA"/>
</dbReference>
<keyword evidence="3" id="KW-1185">Reference proteome</keyword>
<dbReference type="SFLD" id="SFLDG01018">
    <property type="entry name" value="Squalene/Phytoene_Synthase_Lik"/>
    <property type="match status" value="1"/>
</dbReference>
<dbReference type="InterPro" id="IPR008949">
    <property type="entry name" value="Isoprenoid_synthase_dom_sf"/>
</dbReference>
<dbReference type="eggNOG" id="COG1562">
    <property type="taxonomic scope" value="Bacteria"/>
</dbReference>
<dbReference type="STRING" id="247633.GP2143_03303"/>
<dbReference type="InterPro" id="IPR019845">
    <property type="entry name" value="Squalene/phytoene_synthase_CS"/>
</dbReference>
<dbReference type="CDD" id="cd00683">
    <property type="entry name" value="Trans_IPPS_HH"/>
    <property type="match status" value="1"/>
</dbReference>
<organism evidence="2 3">
    <name type="scientific">marine gamma proteobacterium HTCC2143</name>
    <dbReference type="NCBI Taxonomy" id="247633"/>
    <lineage>
        <taxon>Bacteria</taxon>
        <taxon>Pseudomonadati</taxon>
        <taxon>Pseudomonadota</taxon>
        <taxon>Gammaproteobacteria</taxon>
        <taxon>Cellvibrionales</taxon>
        <taxon>Spongiibacteraceae</taxon>
        <taxon>BD1-7 clade</taxon>
    </lineage>
</organism>
<dbReference type="PROSITE" id="PS01045">
    <property type="entry name" value="SQUALEN_PHYTOEN_SYN_2"/>
    <property type="match status" value="1"/>
</dbReference>
<dbReference type="GO" id="GO:0004311">
    <property type="term" value="F:geranylgeranyl diphosphate synthase activity"/>
    <property type="evidence" value="ECO:0007669"/>
    <property type="project" value="InterPro"/>
</dbReference>
<dbReference type="Pfam" id="PF00494">
    <property type="entry name" value="SQS_PSY"/>
    <property type="match status" value="1"/>
</dbReference>
<dbReference type="InterPro" id="IPR033904">
    <property type="entry name" value="Trans_IPPS_HH"/>
</dbReference>
<evidence type="ECO:0000313" key="2">
    <source>
        <dbReference type="EMBL" id="EAW31115.1"/>
    </source>
</evidence>
<dbReference type="OrthoDB" id="9807580at2"/>
<dbReference type="InterPro" id="IPR044843">
    <property type="entry name" value="Trans_IPPS_bact-type"/>
</dbReference>
<evidence type="ECO:0000256" key="1">
    <source>
        <dbReference type="ARBA" id="ARBA00022679"/>
    </source>
</evidence>
<dbReference type="PROSITE" id="PS01044">
    <property type="entry name" value="SQUALEN_PHYTOEN_SYN_1"/>
    <property type="match status" value="1"/>
</dbReference>
<sequence>MEHYQPDHVRDQQEPPQQILARHGKSFYWASKFLGVALADRAARLYQFCRYVDDLADGDLPDRQESLEDIRARLAGEAISAGPEIEAFMVLANSTNIPLSAATELLDGMLMDQHPTAVADEAELLRYCHAVAGTVGLMMCRVLNCKEPRADSFAIDLGIAMQLTNISRDVLEDAKMSRRYLPASWANFTPAQIAEARLDCQQPVAEGIERLLDLAETYYASALLGLRLLPFRSRFAIAIALRVYRQIGWVLRRRKLAWWRGRVMVSAGEKVVLSLRSVADLRPKNVPLHQAHLHQHLQGLAGVQSR</sequence>
<keyword evidence="1" id="KW-0808">Transferase</keyword>